<dbReference type="GO" id="GO:0051997">
    <property type="term" value="F:2-oxo-4-hydroxy-4-carboxy-5-ureidoimidazoline decarboxylase activity"/>
    <property type="evidence" value="ECO:0007669"/>
    <property type="project" value="UniProtKB-EC"/>
</dbReference>
<dbReference type="Pfam" id="PF09349">
    <property type="entry name" value="OHCU_decarbox"/>
    <property type="match status" value="1"/>
</dbReference>
<feature type="domain" description="Oxo-4-hydroxy-4-carboxy-5-ureidoimidazoline decarboxylase" evidence="7">
    <location>
        <begin position="10"/>
        <end position="159"/>
    </location>
</feature>
<evidence type="ECO:0000256" key="3">
    <source>
        <dbReference type="ARBA" id="ARBA00012257"/>
    </source>
</evidence>
<gene>
    <name evidence="8" type="ORF">BG53_05095</name>
</gene>
<evidence type="ECO:0000256" key="1">
    <source>
        <dbReference type="ARBA" id="ARBA00001163"/>
    </source>
</evidence>
<accession>A0A9W5W762</accession>
<dbReference type="GO" id="GO:0019628">
    <property type="term" value="P:urate catabolic process"/>
    <property type="evidence" value="ECO:0007669"/>
    <property type="project" value="TreeGrafter"/>
</dbReference>
<keyword evidence="9" id="KW-1185">Reference proteome</keyword>
<dbReference type="InterPro" id="IPR036778">
    <property type="entry name" value="OHCU_decarboxylase_sf"/>
</dbReference>
<reference evidence="8 9" key="1">
    <citation type="submission" date="2014-02" db="EMBL/GenBank/DDBJ databases">
        <title>Genome sequence of Paenibacillus darwinianus reveals adaptive mechanisms for survival in Antarctic soils.</title>
        <authorList>
            <person name="Dsouza M."/>
            <person name="Taylor M.W."/>
            <person name="Turner S.J."/>
            <person name="Aislabie J."/>
        </authorList>
    </citation>
    <scope>NUCLEOTIDE SEQUENCE [LARGE SCALE GENOMIC DNA]</scope>
    <source>
        <strain evidence="8 9">CE1</strain>
    </source>
</reference>
<comment type="pathway">
    <text evidence="2">Purine metabolism; urate degradation; (S)-allantoin from urate: step 3/3.</text>
</comment>
<comment type="catalytic activity">
    <reaction evidence="1">
        <text>5-hydroxy-2-oxo-4-ureido-2,5-dihydro-1H-imidazole-5-carboxylate + H(+) = (S)-allantoin + CO2</text>
        <dbReference type="Rhea" id="RHEA:26301"/>
        <dbReference type="ChEBI" id="CHEBI:15378"/>
        <dbReference type="ChEBI" id="CHEBI:15678"/>
        <dbReference type="ChEBI" id="CHEBI:16526"/>
        <dbReference type="ChEBI" id="CHEBI:58639"/>
        <dbReference type="EC" id="4.1.1.97"/>
    </reaction>
</comment>
<evidence type="ECO:0000256" key="4">
    <source>
        <dbReference type="ARBA" id="ARBA00022631"/>
    </source>
</evidence>
<dbReference type="SUPFAM" id="SSF158694">
    <property type="entry name" value="UraD-Like"/>
    <property type="match status" value="1"/>
</dbReference>
<keyword evidence="4" id="KW-0659">Purine metabolism</keyword>
<evidence type="ECO:0000313" key="9">
    <source>
        <dbReference type="Proteomes" id="UP000053750"/>
    </source>
</evidence>
<proteinExistence type="predicted"/>
<sequence length="175" mass="20118">MSIDELNDYGRVQFVEKLGAVLEHSPWVAESAWELGPFVSKEDLHEKMMRIVRLSPAKRILKLFRAHPDLAARLVAGEYSSREQRDAGLDRLEPAEVEAFMSMNRTYTDKFGFPFIMAVRGKTKDEMLSAMGMRIEQDPETEWQEALAQIDRIAGFRLDDLIDESCVEERADRHA</sequence>
<dbReference type="InterPro" id="IPR017580">
    <property type="entry name" value="OHCU_decarboxylase-1"/>
</dbReference>
<dbReference type="InterPro" id="IPR018020">
    <property type="entry name" value="OHCU_decarboxylase"/>
</dbReference>
<dbReference type="EMBL" id="JFHU01000174">
    <property type="protein sequence ID" value="EXX86904.1"/>
    <property type="molecule type" value="Genomic_DNA"/>
</dbReference>
<dbReference type="PANTHER" id="PTHR43466:SF1">
    <property type="entry name" value="2-OXO-4-HYDROXY-4-CARBOXY-5-UREIDOIMIDAZOLINE DECARBOXYLASE-RELATED"/>
    <property type="match status" value="1"/>
</dbReference>
<keyword evidence="6" id="KW-0456">Lyase</keyword>
<dbReference type="Proteomes" id="UP000053750">
    <property type="component" value="Unassembled WGS sequence"/>
</dbReference>
<evidence type="ECO:0000256" key="2">
    <source>
        <dbReference type="ARBA" id="ARBA00004754"/>
    </source>
</evidence>
<evidence type="ECO:0000256" key="6">
    <source>
        <dbReference type="ARBA" id="ARBA00023239"/>
    </source>
</evidence>
<comment type="caution">
    <text evidence="8">The sequence shown here is derived from an EMBL/GenBank/DDBJ whole genome shotgun (WGS) entry which is preliminary data.</text>
</comment>
<dbReference type="GO" id="GO:0006144">
    <property type="term" value="P:purine nucleobase metabolic process"/>
    <property type="evidence" value="ECO:0007669"/>
    <property type="project" value="UniProtKB-KW"/>
</dbReference>
<dbReference type="NCBIfam" id="TIGR03164">
    <property type="entry name" value="UHCUDC"/>
    <property type="match status" value="1"/>
</dbReference>
<dbReference type="AlphaFoldDB" id="A0A9W5W762"/>
<evidence type="ECO:0000259" key="7">
    <source>
        <dbReference type="Pfam" id="PF09349"/>
    </source>
</evidence>
<keyword evidence="5" id="KW-0210">Decarboxylase</keyword>
<dbReference type="GO" id="GO:0000255">
    <property type="term" value="P:allantoin metabolic process"/>
    <property type="evidence" value="ECO:0007669"/>
    <property type="project" value="InterPro"/>
</dbReference>
<organism evidence="8 9">
    <name type="scientific">Paenibacillus darwinianus</name>
    <dbReference type="NCBI Taxonomy" id="1380763"/>
    <lineage>
        <taxon>Bacteria</taxon>
        <taxon>Bacillati</taxon>
        <taxon>Bacillota</taxon>
        <taxon>Bacilli</taxon>
        <taxon>Bacillales</taxon>
        <taxon>Paenibacillaceae</taxon>
        <taxon>Paenibacillus</taxon>
    </lineage>
</organism>
<dbReference type="Gene3D" id="1.10.3330.10">
    <property type="entry name" value="Oxo-4-hydroxy-4-carboxy-5-ureidoimidazoline decarboxylase"/>
    <property type="match status" value="1"/>
</dbReference>
<dbReference type="EC" id="4.1.1.97" evidence="3"/>
<evidence type="ECO:0000313" key="8">
    <source>
        <dbReference type="EMBL" id="EXX86904.1"/>
    </source>
</evidence>
<evidence type="ECO:0000256" key="5">
    <source>
        <dbReference type="ARBA" id="ARBA00022793"/>
    </source>
</evidence>
<dbReference type="PANTHER" id="PTHR43466">
    <property type="entry name" value="2-OXO-4-HYDROXY-4-CARBOXY-5-UREIDOIMIDAZOLINE DECARBOXYLASE-RELATED"/>
    <property type="match status" value="1"/>
</dbReference>
<protein>
    <recommendedName>
        <fullName evidence="3">2-oxo-4-hydroxy-4-carboxy-5-ureidoimidazoline decarboxylase</fullName>
        <ecNumber evidence="3">4.1.1.97</ecNumber>
    </recommendedName>
</protein>
<name>A0A9W5W762_9BACL</name>